<feature type="region of interest" description="Disordered" evidence="1">
    <location>
        <begin position="163"/>
        <end position="193"/>
    </location>
</feature>
<protein>
    <submittedName>
        <fullName evidence="2">Uncharacterized protein</fullName>
    </submittedName>
</protein>
<sequence>KGIIVDPDLRNIGTSLFANASDADFSKTSAATHGFPMPESRQKIMIKHFEANSKNDIKNGLPAEFLPRKVGSTEVLSPEKWPQLLLEQLSTPSRVETRGSSPPSRSAKCHQEYVAWAKTNHFVEGNDSVESNSQSAAQAEAQRRRERMDKDYNDWFKGRSSVLPAASPAPASTAHSDSVMSGTKAPQSLARSTTSRASAADVIDSLIEHKASDDHETTVLRNKADEALIKQQKADLNVLVSRIEINTAERLVKKDSVNALNQIELLKLKLKIAQGEAK</sequence>
<name>A0ABR0K3B2_9PEZI</name>
<reference evidence="2 3" key="1">
    <citation type="submission" date="2023-08" db="EMBL/GenBank/DDBJ databases">
        <title>Black Yeasts Isolated from many extreme environments.</title>
        <authorList>
            <person name="Coleine C."/>
            <person name="Stajich J.E."/>
            <person name="Selbmann L."/>
        </authorList>
    </citation>
    <scope>NUCLEOTIDE SEQUENCE [LARGE SCALE GENOMIC DNA]</scope>
    <source>
        <strain evidence="2 3">CCFEE 536</strain>
    </source>
</reference>
<accession>A0ABR0K3B2</accession>
<feature type="non-terminal residue" evidence="2">
    <location>
        <position position="278"/>
    </location>
</feature>
<feature type="compositionally biased region" description="Low complexity" evidence="1">
    <location>
        <begin position="163"/>
        <end position="178"/>
    </location>
</feature>
<feature type="compositionally biased region" description="Low complexity" evidence="1">
    <location>
        <begin position="130"/>
        <end position="140"/>
    </location>
</feature>
<evidence type="ECO:0000313" key="2">
    <source>
        <dbReference type="EMBL" id="KAK5085002.1"/>
    </source>
</evidence>
<evidence type="ECO:0000256" key="1">
    <source>
        <dbReference type="SAM" id="MobiDB-lite"/>
    </source>
</evidence>
<evidence type="ECO:0000313" key="3">
    <source>
        <dbReference type="Proteomes" id="UP001357485"/>
    </source>
</evidence>
<feature type="region of interest" description="Disordered" evidence="1">
    <location>
        <begin position="125"/>
        <end position="147"/>
    </location>
</feature>
<organism evidence="2 3">
    <name type="scientific">Cryomyces antarcticus</name>
    <dbReference type="NCBI Taxonomy" id="329879"/>
    <lineage>
        <taxon>Eukaryota</taxon>
        <taxon>Fungi</taxon>
        <taxon>Dikarya</taxon>
        <taxon>Ascomycota</taxon>
        <taxon>Pezizomycotina</taxon>
        <taxon>Dothideomycetes</taxon>
        <taxon>Dothideomycetes incertae sedis</taxon>
        <taxon>Cryomyces</taxon>
    </lineage>
</organism>
<keyword evidence="3" id="KW-1185">Reference proteome</keyword>
<feature type="non-terminal residue" evidence="2">
    <location>
        <position position="1"/>
    </location>
</feature>
<dbReference type="Proteomes" id="UP001357485">
    <property type="component" value="Unassembled WGS sequence"/>
</dbReference>
<gene>
    <name evidence="2" type="ORF">LTR16_008174</name>
</gene>
<dbReference type="EMBL" id="JAVRRA010026507">
    <property type="protein sequence ID" value="KAK5085002.1"/>
    <property type="molecule type" value="Genomic_DNA"/>
</dbReference>
<comment type="caution">
    <text evidence="2">The sequence shown here is derived from an EMBL/GenBank/DDBJ whole genome shotgun (WGS) entry which is preliminary data.</text>
</comment>
<proteinExistence type="predicted"/>